<reference evidence="3" key="1">
    <citation type="journal article" date="2021" name="bioRxiv">
        <title>Whole Genome Assembly and Annotation of Northern Wild Rice, Zizania palustris L., Supports a Whole Genome Duplication in the Zizania Genus.</title>
        <authorList>
            <person name="Haas M."/>
            <person name="Kono T."/>
            <person name="Macchietto M."/>
            <person name="Millas R."/>
            <person name="McGilp L."/>
            <person name="Shao M."/>
            <person name="Duquette J."/>
            <person name="Hirsch C.N."/>
            <person name="Kimball J."/>
        </authorList>
    </citation>
    <scope>NUCLEOTIDE SEQUENCE</scope>
    <source>
        <tissue evidence="3">Fresh leaf tissue</tissue>
    </source>
</reference>
<reference evidence="3" key="2">
    <citation type="submission" date="2021-02" db="EMBL/GenBank/DDBJ databases">
        <authorList>
            <person name="Kimball J.A."/>
            <person name="Haas M.W."/>
            <person name="Macchietto M."/>
            <person name="Kono T."/>
            <person name="Duquette J."/>
            <person name="Shao M."/>
        </authorList>
    </citation>
    <scope>NUCLEOTIDE SEQUENCE</scope>
    <source>
        <tissue evidence="3">Fresh leaf tissue</tissue>
    </source>
</reference>
<dbReference type="PANTHER" id="PTHR47293">
    <property type="entry name" value="JACALIN-RELATED LECTIN 3"/>
    <property type="match status" value="1"/>
</dbReference>
<keyword evidence="4" id="KW-1185">Reference proteome</keyword>
<dbReference type="InterPro" id="IPR001229">
    <property type="entry name" value="Jacalin-like_lectin_dom"/>
</dbReference>
<dbReference type="InterPro" id="IPR033734">
    <property type="entry name" value="Jacalin-like_lectin_dom_plant"/>
</dbReference>
<evidence type="ECO:0000256" key="1">
    <source>
        <dbReference type="ARBA" id="ARBA00022734"/>
    </source>
</evidence>
<protein>
    <recommendedName>
        <fullName evidence="2">Jacalin-type lectin domain-containing protein</fullName>
    </recommendedName>
</protein>
<evidence type="ECO:0000313" key="3">
    <source>
        <dbReference type="EMBL" id="KAG8055698.1"/>
    </source>
</evidence>
<feature type="domain" description="Jacalin-type lectin" evidence="2">
    <location>
        <begin position="33"/>
        <end position="157"/>
    </location>
</feature>
<evidence type="ECO:0000313" key="4">
    <source>
        <dbReference type="Proteomes" id="UP000729402"/>
    </source>
</evidence>
<dbReference type="EMBL" id="JAAALK010000288">
    <property type="protein sequence ID" value="KAG8055698.1"/>
    <property type="molecule type" value="Genomic_DNA"/>
</dbReference>
<dbReference type="Pfam" id="PF01419">
    <property type="entry name" value="Jacalin"/>
    <property type="match status" value="1"/>
</dbReference>
<evidence type="ECO:0000259" key="2">
    <source>
        <dbReference type="PROSITE" id="PS51752"/>
    </source>
</evidence>
<proteinExistence type="predicted"/>
<dbReference type="SMART" id="SM00915">
    <property type="entry name" value="Jacalin"/>
    <property type="match status" value="1"/>
</dbReference>
<organism evidence="3 4">
    <name type="scientific">Zizania palustris</name>
    <name type="common">Northern wild rice</name>
    <dbReference type="NCBI Taxonomy" id="103762"/>
    <lineage>
        <taxon>Eukaryota</taxon>
        <taxon>Viridiplantae</taxon>
        <taxon>Streptophyta</taxon>
        <taxon>Embryophyta</taxon>
        <taxon>Tracheophyta</taxon>
        <taxon>Spermatophyta</taxon>
        <taxon>Magnoliopsida</taxon>
        <taxon>Liliopsida</taxon>
        <taxon>Poales</taxon>
        <taxon>Poaceae</taxon>
        <taxon>BOP clade</taxon>
        <taxon>Oryzoideae</taxon>
        <taxon>Oryzeae</taxon>
        <taxon>Zizaniinae</taxon>
        <taxon>Zizania</taxon>
    </lineage>
</organism>
<name>A0A8J5VQ05_ZIZPA</name>
<dbReference type="GO" id="GO:0030246">
    <property type="term" value="F:carbohydrate binding"/>
    <property type="evidence" value="ECO:0007669"/>
    <property type="project" value="UniProtKB-KW"/>
</dbReference>
<dbReference type="CDD" id="cd09612">
    <property type="entry name" value="Jacalin"/>
    <property type="match status" value="1"/>
</dbReference>
<dbReference type="Proteomes" id="UP000729402">
    <property type="component" value="Unassembled WGS sequence"/>
</dbReference>
<accession>A0A8J5VQ05</accession>
<sequence length="157" mass="16588">MVRRIKCPESLVHMLQLQQPAHNQRKMVASSRAIKVGPWGGAAGSAWDDGAHRGVRSITVTYWQYLESLTVEYDMNGQAVVGEKHGGGGGGTSGIHVGEIKLDYPYESLTGVGGRYGPVTYGGSPVVRSLTFRTSRGTVHGPFGNAAGGPEGCRSST</sequence>
<dbReference type="PROSITE" id="PS51752">
    <property type="entry name" value="JACALIN_LECTIN"/>
    <property type="match status" value="1"/>
</dbReference>
<comment type="caution">
    <text evidence="3">The sequence shown here is derived from an EMBL/GenBank/DDBJ whole genome shotgun (WGS) entry which is preliminary data.</text>
</comment>
<dbReference type="PANTHER" id="PTHR47293:SF28">
    <property type="entry name" value="JACALIN-TYPE LECTIN DOMAIN-CONTAINING PROTEIN"/>
    <property type="match status" value="1"/>
</dbReference>
<gene>
    <name evidence="3" type="ORF">GUJ93_ZPchr0001g30301</name>
</gene>
<keyword evidence="1" id="KW-0430">Lectin</keyword>
<dbReference type="AlphaFoldDB" id="A0A8J5VQ05"/>
<dbReference type="OrthoDB" id="1901752at2759"/>